<proteinExistence type="predicted"/>
<reference evidence="1 2" key="1">
    <citation type="journal article" date="2019" name="Genome Biol. Evol.">
        <title>Insights into the evolution of the New World diploid cottons (Gossypium, subgenus Houzingenia) based on genome sequencing.</title>
        <authorList>
            <person name="Grover C.E."/>
            <person name="Arick M.A. 2nd"/>
            <person name="Thrash A."/>
            <person name="Conover J.L."/>
            <person name="Sanders W.S."/>
            <person name="Peterson D.G."/>
            <person name="Frelichowski J.E."/>
            <person name="Scheffler J.A."/>
            <person name="Scheffler B.E."/>
            <person name="Wendel J.F."/>
        </authorList>
    </citation>
    <scope>NUCLEOTIDE SEQUENCE [LARGE SCALE GENOMIC DNA]</scope>
    <source>
        <strain evidence="1">27</strain>
        <tissue evidence="1">Leaf</tissue>
    </source>
</reference>
<sequence length="49" mass="5465">MVGFGTSFPLRARNISCILLDCSGFIQPFSAILLRRVSYHPLIRPSQEG</sequence>
<evidence type="ECO:0000313" key="1">
    <source>
        <dbReference type="EMBL" id="MBA0627619.1"/>
    </source>
</evidence>
<organism evidence="1 2">
    <name type="scientific">Gossypium davidsonii</name>
    <name type="common">Davidson's cotton</name>
    <name type="synonym">Gossypium klotzschianum subsp. davidsonii</name>
    <dbReference type="NCBI Taxonomy" id="34287"/>
    <lineage>
        <taxon>Eukaryota</taxon>
        <taxon>Viridiplantae</taxon>
        <taxon>Streptophyta</taxon>
        <taxon>Embryophyta</taxon>
        <taxon>Tracheophyta</taxon>
        <taxon>Spermatophyta</taxon>
        <taxon>Magnoliopsida</taxon>
        <taxon>eudicotyledons</taxon>
        <taxon>Gunneridae</taxon>
        <taxon>Pentapetalae</taxon>
        <taxon>rosids</taxon>
        <taxon>malvids</taxon>
        <taxon>Malvales</taxon>
        <taxon>Malvaceae</taxon>
        <taxon>Malvoideae</taxon>
        <taxon>Gossypium</taxon>
    </lineage>
</organism>
<dbReference type="AlphaFoldDB" id="A0A7J8SNG8"/>
<accession>A0A7J8SNG8</accession>
<dbReference type="Proteomes" id="UP000593561">
    <property type="component" value="Unassembled WGS sequence"/>
</dbReference>
<keyword evidence="2" id="KW-1185">Reference proteome</keyword>
<gene>
    <name evidence="1" type="ORF">Godav_022431</name>
</gene>
<protein>
    <submittedName>
        <fullName evidence="1">Uncharacterized protein</fullName>
    </submittedName>
</protein>
<comment type="caution">
    <text evidence="1">The sequence shown here is derived from an EMBL/GenBank/DDBJ whole genome shotgun (WGS) entry which is preliminary data.</text>
</comment>
<dbReference type="EMBL" id="JABFAC010000011">
    <property type="protein sequence ID" value="MBA0627619.1"/>
    <property type="molecule type" value="Genomic_DNA"/>
</dbReference>
<evidence type="ECO:0000313" key="2">
    <source>
        <dbReference type="Proteomes" id="UP000593561"/>
    </source>
</evidence>
<name>A0A7J8SNG8_GOSDV</name>